<name>A0A1J9QP07_9EURO</name>
<dbReference type="Proteomes" id="UP000182235">
    <property type="component" value="Unassembled WGS sequence"/>
</dbReference>
<organism evidence="2 3">
    <name type="scientific">Emergomyces pasteurianus Ep9510</name>
    <dbReference type="NCBI Taxonomy" id="1447872"/>
    <lineage>
        <taxon>Eukaryota</taxon>
        <taxon>Fungi</taxon>
        <taxon>Dikarya</taxon>
        <taxon>Ascomycota</taxon>
        <taxon>Pezizomycotina</taxon>
        <taxon>Eurotiomycetes</taxon>
        <taxon>Eurotiomycetidae</taxon>
        <taxon>Onygenales</taxon>
        <taxon>Ajellomycetaceae</taxon>
        <taxon>Emergomyces</taxon>
    </lineage>
</organism>
<feature type="compositionally biased region" description="Polar residues" evidence="1">
    <location>
        <begin position="10"/>
        <end position="25"/>
    </location>
</feature>
<protein>
    <submittedName>
        <fullName evidence="2">Uncharacterized protein</fullName>
    </submittedName>
</protein>
<gene>
    <name evidence="2" type="ORF">AJ78_02303</name>
</gene>
<dbReference type="VEuPathDB" id="FungiDB:AJ78_02303"/>
<dbReference type="EMBL" id="LGRN01000061">
    <property type="protein sequence ID" value="OJD17604.1"/>
    <property type="molecule type" value="Genomic_DNA"/>
</dbReference>
<keyword evidence="3" id="KW-1185">Reference proteome</keyword>
<feature type="region of interest" description="Disordered" evidence="1">
    <location>
        <begin position="1"/>
        <end position="25"/>
    </location>
</feature>
<dbReference type="AlphaFoldDB" id="A0A1J9QP07"/>
<reference evidence="2 3" key="1">
    <citation type="submission" date="2015-07" db="EMBL/GenBank/DDBJ databases">
        <title>Emmonsia species relationships and genome sequence.</title>
        <authorList>
            <consortium name="The Broad Institute Genomics Platform"/>
            <person name="Cuomo C.A."/>
            <person name="Munoz J.F."/>
            <person name="Imamovic A."/>
            <person name="Priest M.E."/>
            <person name="Young S."/>
            <person name="Clay O.K."/>
            <person name="McEwen J.G."/>
        </authorList>
    </citation>
    <scope>NUCLEOTIDE SEQUENCE [LARGE SCALE GENOMIC DNA]</scope>
    <source>
        <strain evidence="2 3">UAMH 9510</strain>
    </source>
</reference>
<accession>A0A1J9QP07</accession>
<evidence type="ECO:0000256" key="1">
    <source>
        <dbReference type="SAM" id="MobiDB-lite"/>
    </source>
</evidence>
<comment type="caution">
    <text evidence="2">The sequence shown here is derived from an EMBL/GenBank/DDBJ whole genome shotgun (WGS) entry which is preliminary data.</text>
</comment>
<evidence type="ECO:0000313" key="3">
    <source>
        <dbReference type="Proteomes" id="UP000182235"/>
    </source>
</evidence>
<evidence type="ECO:0000313" key="2">
    <source>
        <dbReference type="EMBL" id="OJD17604.1"/>
    </source>
</evidence>
<sequence length="76" mass="8446">MPNAIMRGPTATSSNAKGGDNTSLHNEISSQVPEMIKILKQMAAILEMINTRVLKNNMMRIYSALEQKIGMQRVNN</sequence>
<proteinExistence type="predicted"/>